<dbReference type="SMART" id="SM00513">
    <property type="entry name" value="SAP"/>
    <property type="match status" value="1"/>
</dbReference>
<proteinExistence type="predicted"/>
<evidence type="ECO:0000313" key="3">
    <source>
        <dbReference type="EMBL" id="RQX05632.1"/>
    </source>
</evidence>
<accession>A0A3N9WY09</accession>
<gene>
    <name evidence="3" type="ORF">DLJ59_07075</name>
</gene>
<comment type="caution">
    <text evidence="3">The sequence shown here is derived from an EMBL/GenBank/DDBJ whole genome shotgun (WGS) entry which is preliminary data.</text>
</comment>
<feature type="region of interest" description="Disordered" evidence="1">
    <location>
        <begin position="560"/>
        <end position="581"/>
    </location>
</feature>
<reference evidence="3 4" key="1">
    <citation type="submission" date="2018-05" db="EMBL/GenBank/DDBJ databases">
        <title>Micromonospora from Atacama Desert.</title>
        <authorList>
            <person name="Carro L."/>
            <person name="Goodfellow M."/>
            <person name="Klenk H.-P."/>
        </authorList>
    </citation>
    <scope>NUCLEOTIDE SEQUENCE [LARGE SCALE GENOMIC DNA]</scope>
    <source>
        <strain evidence="3 4">LB39</strain>
    </source>
</reference>
<dbReference type="Proteomes" id="UP000282312">
    <property type="component" value="Unassembled WGS sequence"/>
</dbReference>
<evidence type="ECO:0000256" key="1">
    <source>
        <dbReference type="SAM" id="MobiDB-lite"/>
    </source>
</evidence>
<feature type="domain" description="SAP" evidence="2">
    <location>
        <begin position="68"/>
        <end position="102"/>
    </location>
</feature>
<keyword evidence="4" id="KW-1185">Reference proteome</keyword>
<dbReference type="PROSITE" id="PS50800">
    <property type="entry name" value="SAP"/>
    <property type="match status" value="1"/>
</dbReference>
<dbReference type="EMBL" id="QGSZ01000153">
    <property type="protein sequence ID" value="RQX05632.1"/>
    <property type="molecule type" value="Genomic_DNA"/>
</dbReference>
<dbReference type="InterPro" id="IPR003034">
    <property type="entry name" value="SAP_dom"/>
</dbReference>
<evidence type="ECO:0000259" key="2">
    <source>
        <dbReference type="PROSITE" id="PS50800"/>
    </source>
</evidence>
<sequence>MEAALALGGLVTEVEVSALVGADATPYLQRAADAGLISRLRGRLTVNGVLREVFARPLGVGPAAGQLAAVLSVDDLKVVARNLGLPTKGRKADLLEAVAEFFLDMDNVHALVKRMPAATRTVLEEADRDGGRIRRHGGSGIAHRSRYTSRYRQVHPLDWAEEHGLLYRVTWEDYQLAGQVALAVRGANYRAPFQPQEPPVTWRTPNPPAVRRDAQAQGIAVVGLLSALLDGAGREPLVTVKAGGVGVRELTRTAKTLGVTVPTVRLLLAVAQEARLADLDDRVVPTAAYDRWLKLGLDRRLAVMLKAWRELDYLPSSQTGPWVPEHRQSWSAQARIAALRALGDRAATNLEQAAQWMWWRQPLTFGGTTSVRGVLDEAATLGILGAGAVSPAGHALLADTDIAEAVGDLGEVARTARLQADLTAVVAGTPSPDLAELLGATAVVESRGTATTWRFSPAAVRGAYDAGWTEQRLSKALTKIAEGGLPQPLVYLLADVARQHGSVRVAPLASTLVSDDTALLAQICADKRLDKLNLRLLAPTVLASQATTADTMAALRKAGYAPRQQNADGRDVIEKARRHRA</sequence>
<dbReference type="Pfam" id="PF13625">
    <property type="entry name" value="Helicase_C_3"/>
    <property type="match status" value="1"/>
</dbReference>
<protein>
    <recommendedName>
        <fullName evidence="2">SAP domain-containing protein</fullName>
    </recommendedName>
</protein>
<dbReference type="AlphaFoldDB" id="A0A3N9WY09"/>
<name>A0A3N9WY09_9ACTN</name>
<organism evidence="3 4">
    <name type="scientific">Micromonospora inaquosa</name>
    <dbReference type="NCBI Taxonomy" id="2203716"/>
    <lineage>
        <taxon>Bacteria</taxon>
        <taxon>Bacillati</taxon>
        <taxon>Actinomycetota</taxon>
        <taxon>Actinomycetes</taxon>
        <taxon>Micromonosporales</taxon>
        <taxon>Micromonosporaceae</taxon>
        <taxon>Micromonospora</taxon>
    </lineage>
</organism>
<dbReference type="InterPro" id="IPR032830">
    <property type="entry name" value="XPB/Ssl2_N"/>
</dbReference>
<dbReference type="Pfam" id="PF02037">
    <property type="entry name" value="SAP"/>
    <property type="match status" value="1"/>
</dbReference>
<evidence type="ECO:0000313" key="4">
    <source>
        <dbReference type="Proteomes" id="UP000282312"/>
    </source>
</evidence>
<dbReference type="OrthoDB" id="3415124at2"/>